<evidence type="ECO:0000256" key="4">
    <source>
        <dbReference type="RuleBase" id="RU362132"/>
    </source>
</evidence>
<evidence type="ECO:0000256" key="2">
    <source>
        <dbReference type="ARBA" id="ARBA00023052"/>
    </source>
</evidence>
<dbReference type="Gene3D" id="3.40.50.1220">
    <property type="entry name" value="TPP-binding domain"/>
    <property type="match status" value="1"/>
</dbReference>
<feature type="binding site" evidence="3">
    <location>
        <position position="291"/>
    </location>
    <ligand>
        <name>FAD</name>
        <dbReference type="ChEBI" id="CHEBI:57692"/>
    </ligand>
</feature>
<dbReference type="InterPro" id="IPR047212">
    <property type="entry name" value="TPP_POXB-like"/>
</dbReference>
<accession>A0A1G7QTS9</accession>
<dbReference type="PANTHER" id="PTHR42981">
    <property type="entry name" value="PYRUVATE DEHYDROGENASE [UBIQUINONE]"/>
    <property type="match status" value="1"/>
</dbReference>
<dbReference type="EC" id="1.2.5.1" evidence="3"/>
<feature type="binding site" evidence="3">
    <location>
        <position position="462"/>
    </location>
    <ligand>
        <name>Mg(2+)</name>
        <dbReference type="ChEBI" id="CHEBI:18420"/>
    </ligand>
</feature>
<protein>
    <recommendedName>
        <fullName evidence="3">Pyruvate dehydrogenase [ubiquinone]</fullName>
        <ecNumber evidence="3">1.2.5.1</ecNumber>
    </recommendedName>
    <alternativeName>
        <fullName evidence="3">Pyruvate oxidase</fullName>
        <shortName evidence="3">POX</shortName>
    </alternativeName>
    <alternativeName>
        <fullName evidence="3">Pyruvate:ubiquinone-8 oxidoreductase</fullName>
    </alternativeName>
</protein>
<feature type="binding site" evidence="3">
    <location>
        <position position="435"/>
    </location>
    <ligand>
        <name>Mg(2+)</name>
        <dbReference type="ChEBI" id="CHEBI:18420"/>
    </ligand>
</feature>
<evidence type="ECO:0000259" key="7">
    <source>
        <dbReference type="Pfam" id="PF02776"/>
    </source>
</evidence>
<dbReference type="Gene3D" id="3.40.50.970">
    <property type="match status" value="2"/>
</dbReference>
<feature type="domain" description="Thiamine pyrophosphate enzyme central" evidence="5">
    <location>
        <begin position="190"/>
        <end position="318"/>
    </location>
</feature>
<evidence type="ECO:0000313" key="8">
    <source>
        <dbReference type="EMBL" id="SDG01926.1"/>
    </source>
</evidence>
<feature type="domain" description="Thiamine pyrophosphate enzyme TPP-binding" evidence="6">
    <location>
        <begin position="381"/>
        <end position="527"/>
    </location>
</feature>
<dbReference type="SUPFAM" id="SSF52467">
    <property type="entry name" value="DHS-like NAD/FAD-binding domain"/>
    <property type="match status" value="1"/>
</dbReference>
<keyword evidence="3" id="KW-0446">Lipid-binding</keyword>
<comment type="cofactor">
    <cofactor evidence="3">
        <name>thiamine diphosphate</name>
        <dbReference type="ChEBI" id="CHEBI:58937"/>
    </cofactor>
    <text evidence="3">Binds 1 thiamine pyrophosphate per subunit.</text>
</comment>
<dbReference type="GO" id="GO:0000287">
    <property type="term" value="F:magnesium ion binding"/>
    <property type="evidence" value="ECO:0007669"/>
    <property type="project" value="UniProtKB-UniRule"/>
</dbReference>
<proteinExistence type="inferred from homology"/>
<keyword evidence="2 3" id="KW-0786">Thiamine pyrophosphate</keyword>
<keyword evidence="3" id="KW-0285">Flavoprotein</keyword>
<dbReference type="InterPro" id="IPR029061">
    <property type="entry name" value="THDP-binding"/>
</dbReference>
<dbReference type="GO" id="GO:0048039">
    <property type="term" value="F:ubiquinone binding"/>
    <property type="evidence" value="ECO:0007669"/>
    <property type="project" value="UniProtKB-UniRule"/>
</dbReference>
<feature type="binding site" evidence="3">
    <location>
        <begin position="435"/>
        <end position="437"/>
    </location>
    <ligand>
        <name>thiamine diphosphate</name>
        <dbReference type="ChEBI" id="CHEBI:58937"/>
    </ligand>
</feature>
<dbReference type="NCBIfam" id="NF006591">
    <property type="entry name" value="PRK09124.1"/>
    <property type="match status" value="1"/>
</dbReference>
<dbReference type="InterPro" id="IPR029035">
    <property type="entry name" value="DHS-like_NAD/FAD-binding_dom"/>
</dbReference>
<feature type="domain" description="Thiamine pyrophosphate enzyme N-terminal TPP-binding" evidence="7">
    <location>
        <begin position="3"/>
        <end position="115"/>
    </location>
</feature>
<dbReference type="Pfam" id="PF00205">
    <property type="entry name" value="TPP_enzyme_M"/>
    <property type="match status" value="1"/>
</dbReference>
<evidence type="ECO:0000313" key="9">
    <source>
        <dbReference type="Proteomes" id="UP000182427"/>
    </source>
</evidence>
<dbReference type="RefSeq" id="WP_083346701.1">
    <property type="nucleotide sequence ID" value="NZ_LT629690.1"/>
</dbReference>
<dbReference type="AlphaFoldDB" id="A0A1G7QTS9"/>
<dbReference type="GO" id="GO:0030976">
    <property type="term" value="F:thiamine pyrophosphate binding"/>
    <property type="evidence" value="ECO:0007669"/>
    <property type="project" value="UniProtKB-UniRule"/>
</dbReference>
<keyword evidence="3" id="KW-0547">Nucleotide-binding</keyword>
<comment type="function">
    <text evidence="3">A peripheral cell membrane enzyme that catalyzes the oxidative decarboxylation of pyruvate to form acetate and CO(2). It channels electrons from the cytoplasm to the respiratory chain at the cell membrane via ubiquinone.</text>
</comment>
<comment type="cofactor">
    <cofactor evidence="3">
        <name>Mg(2+)</name>
        <dbReference type="ChEBI" id="CHEBI:18420"/>
    </cofactor>
    <text evidence="3">Binds 1 Mg(2+) ion per subunit.</text>
</comment>
<comment type="domain">
    <text evidence="3">Has 4 domains; the Pyr domain which binds the pyrimidine moiety of the thiamine pyrophosphate cofactor, the FAD-binding domain, the PP-binding domain which binds the pyrophosphate portion of thiamine pyrophosphate and the C-terminal membrane binding region. The C-terminus is held closely against the rest of the protein and covers the active site; during activation it unfolds from the rest of the protein and forms an amphipathic helix upon membrane binding, exposing the active site.</text>
</comment>
<keyword evidence="3" id="KW-0479">Metal-binding</keyword>
<feature type="binding site" evidence="3">
    <location>
        <begin position="250"/>
        <end position="253"/>
    </location>
    <ligand>
        <name>FAD</name>
        <dbReference type="ChEBI" id="CHEBI:57692"/>
    </ligand>
</feature>
<dbReference type="Pfam" id="PF02776">
    <property type="entry name" value="TPP_enzyme_N"/>
    <property type="match status" value="1"/>
</dbReference>
<keyword evidence="3" id="KW-1003">Cell membrane</keyword>
<keyword evidence="3" id="KW-0274">FAD</keyword>
<comment type="activity regulation">
    <text evidence="3">The C-terminus inhibits activity; it has to move for the enzyme to be active. Activated by lipid-binding, which occurs via the C-terminus.</text>
</comment>
<dbReference type="InterPro" id="IPR047211">
    <property type="entry name" value="POXB-like"/>
</dbReference>
<dbReference type="PANTHER" id="PTHR42981:SF2">
    <property type="entry name" value="PYRUVATE DEHYDROGENASE [UBIQUINONE]"/>
    <property type="match status" value="1"/>
</dbReference>
<dbReference type="EMBL" id="LT629690">
    <property type="protein sequence ID" value="SDG01926.1"/>
    <property type="molecule type" value="Genomic_DNA"/>
</dbReference>
<comment type="caution">
    <text evidence="3">Lacks conserved residue(s) required for the propagation of feature annotation.</text>
</comment>
<keyword evidence="3 8" id="KW-0670">Pyruvate</keyword>
<reference evidence="8 9" key="1">
    <citation type="submission" date="2016-10" db="EMBL/GenBank/DDBJ databases">
        <authorList>
            <person name="de Groot N.N."/>
        </authorList>
    </citation>
    <scope>NUCLEOTIDE SEQUENCE [LARGE SCALE GENOMIC DNA]</scope>
    <source>
        <strain evidence="8 9">GAS232</strain>
    </source>
</reference>
<feature type="binding site" evidence="3">
    <location>
        <begin position="273"/>
        <end position="277"/>
    </location>
    <ligand>
        <name>FAD</name>
        <dbReference type="ChEBI" id="CHEBI:57692"/>
    </ligand>
</feature>
<dbReference type="GO" id="GO:0050660">
    <property type="term" value="F:flavin adenine dinucleotide binding"/>
    <property type="evidence" value="ECO:0007669"/>
    <property type="project" value="UniProtKB-UniRule"/>
</dbReference>
<dbReference type="HAMAP" id="MF_00850">
    <property type="entry name" value="POX"/>
    <property type="match status" value="1"/>
</dbReference>
<dbReference type="GO" id="GO:0042867">
    <property type="term" value="P:pyruvate catabolic process"/>
    <property type="evidence" value="ECO:0007669"/>
    <property type="project" value="UniProtKB-UniRule"/>
</dbReference>
<dbReference type="GO" id="GO:0005886">
    <property type="term" value="C:plasma membrane"/>
    <property type="evidence" value="ECO:0007669"/>
    <property type="project" value="UniProtKB-SubCell"/>
</dbReference>
<feature type="binding site" evidence="3">
    <location>
        <begin position="408"/>
        <end position="410"/>
    </location>
    <ligand>
        <name>thiamine diphosphate</name>
        <dbReference type="ChEBI" id="CHEBI:58937"/>
    </ligand>
</feature>
<dbReference type="SUPFAM" id="SSF52518">
    <property type="entry name" value="Thiamin diphosphate-binding fold (THDP-binding)"/>
    <property type="match status" value="2"/>
</dbReference>
<keyword evidence="3" id="KW-0472">Membrane</keyword>
<organism evidence="8 9">
    <name type="scientific">Terriglobus roseus</name>
    <dbReference type="NCBI Taxonomy" id="392734"/>
    <lineage>
        <taxon>Bacteria</taxon>
        <taxon>Pseudomonadati</taxon>
        <taxon>Acidobacteriota</taxon>
        <taxon>Terriglobia</taxon>
        <taxon>Terriglobales</taxon>
        <taxon>Acidobacteriaceae</taxon>
        <taxon>Terriglobus</taxon>
    </lineage>
</organism>
<dbReference type="InterPro" id="IPR012001">
    <property type="entry name" value="Thiamin_PyroP_enz_TPP-bd_dom"/>
</dbReference>
<evidence type="ECO:0000256" key="1">
    <source>
        <dbReference type="ARBA" id="ARBA00007812"/>
    </source>
</evidence>
<dbReference type="InterPro" id="IPR000399">
    <property type="entry name" value="TPP-bd_CS"/>
</dbReference>
<dbReference type="InterPro" id="IPR047210">
    <property type="entry name" value="TPP_PYR_POXB-like"/>
</dbReference>
<dbReference type="FunFam" id="3.40.50.1220:FF:000013">
    <property type="entry name" value="Pyruvate dehydrogenase [ubiquinone]"/>
    <property type="match status" value="1"/>
</dbReference>
<comment type="similarity">
    <text evidence="1 3 4">Belongs to the TPP enzyme family.</text>
</comment>
<dbReference type="InterPro" id="IPR012000">
    <property type="entry name" value="Thiamin_PyroP_enz_cen_dom"/>
</dbReference>
<evidence type="ECO:0000259" key="6">
    <source>
        <dbReference type="Pfam" id="PF02775"/>
    </source>
</evidence>
<feature type="binding site" evidence="3">
    <location>
        <position position="49"/>
    </location>
    <ligand>
        <name>thiamine diphosphate</name>
        <dbReference type="ChEBI" id="CHEBI:58937"/>
    </ligand>
</feature>
<comment type="subunit">
    <text evidence="3">Homotetramer.</text>
</comment>
<dbReference type="PROSITE" id="PS00187">
    <property type="entry name" value="TPP_ENZYMES"/>
    <property type="match status" value="1"/>
</dbReference>
<dbReference type="InterPro" id="IPR044261">
    <property type="entry name" value="Pyruvate_dehydrogenase"/>
</dbReference>
<sequence>MANVAEVLIETLVQASVKRVYGLPGDSLNAITDTIRKRNDIHWVHVRNEEAAAFAAGAEAHLTGEITVCAGSCGPGNLHFINGLYDAHRSRVPVLALAAQIPTVEIGTGYFQETSPMHLFKECSHYIGEVNEADQLSRVLGIAMRTAIAQRGVAVVVLPGNIALAEATTAAHALGFTRNNARVVPSAESLQKAAEILLDARRVTILAGAGCEGAHKELLALAEQLQSPIVHALRGKEFVEYDNPYDVGMTGLLGFSSGYRAMKRCDALLALGTDFPYTQFYPEDAKKIQVDVRGEQIGRRTPVDVGLIGTVKETIEALLPLLDAKKKDSSHLTSSLGHYKDARKDLDELAVGKPGTSPLHPEFVAKVLNEMATDDAVFTVDVGTPSIWAARYLKFNGKRRLLGSWLHGTMACALPQAIGAQAAFPGRQVISMSGDGGLAMLMGELLTAVQNKLPVKIIVFNNHSLAFVETEMMAAGIVPFGTDLQNPDFSAVANACGLLGVRVEQPEQLRPALDKAFSYPGPALVDVQTARRTLSMPPTITAQQALGFGLYLSKAVLNGRGDEVIDLAKTNLLDKILGD</sequence>
<dbReference type="Proteomes" id="UP000182427">
    <property type="component" value="Chromosome I"/>
</dbReference>
<comment type="cofactor">
    <cofactor evidence="3">
        <name>FAD</name>
        <dbReference type="ChEBI" id="CHEBI:57692"/>
    </cofactor>
    <text evidence="3">Binds 1 FAD per subunit.</text>
</comment>
<dbReference type="CDD" id="cd07039">
    <property type="entry name" value="TPP_PYR_POX"/>
    <property type="match status" value="1"/>
</dbReference>
<feature type="binding site" evidence="3">
    <location>
        <begin position="462"/>
        <end position="468"/>
    </location>
    <ligand>
        <name>thiamine diphosphate</name>
        <dbReference type="ChEBI" id="CHEBI:58937"/>
    </ligand>
</feature>
<keyword evidence="3" id="KW-0460">Magnesium</keyword>
<dbReference type="CDD" id="cd02014">
    <property type="entry name" value="TPP_POX"/>
    <property type="match status" value="1"/>
</dbReference>
<dbReference type="InterPro" id="IPR011766">
    <property type="entry name" value="TPP_enzyme_TPP-bd"/>
</dbReference>
<feature type="region of interest" description="Membrane-binding domain" evidence="3">
    <location>
        <begin position="533"/>
        <end position="574"/>
    </location>
</feature>
<feature type="site" description="Moves into active site upon enzyme activation, plays a role in electron transfer" evidence="3">
    <location>
        <position position="467"/>
    </location>
</feature>
<dbReference type="GO" id="GO:0008289">
    <property type="term" value="F:lipid binding"/>
    <property type="evidence" value="ECO:0007669"/>
    <property type="project" value="UniProtKB-UniRule"/>
</dbReference>
<comment type="subcellular location">
    <subcellularLocation>
        <location evidence="3">Cell membrane</location>
        <topology evidence="3">Peripheral membrane protein</topology>
        <orientation evidence="3">Cytoplasmic side</orientation>
    </subcellularLocation>
</comment>
<evidence type="ECO:0000256" key="3">
    <source>
        <dbReference type="HAMAP-Rule" id="MF_00850"/>
    </source>
</evidence>
<keyword evidence="9" id="KW-1185">Reference proteome</keyword>
<keyword evidence="3" id="KW-0560">Oxidoreductase</keyword>
<comment type="catalytic activity">
    <reaction evidence="3">
        <text>a ubiquinone + pyruvate + H2O = a ubiquinol + acetate + CO2</text>
        <dbReference type="Rhea" id="RHEA:27405"/>
        <dbReference type="Rhea" id="RHEA-COMP:9565"/>
        <dbReference type="Rhea" id="RHEA-COMP:9566"/>
        <dbReference type="ChEBI" id="CHEBI:15361"/>
        <dbReference type="ChEBI" id="CHEBI:15377"/>
        <dbReference type="ChEBI" id="CHEBI:16389"/>
        <dbReference type="ChEBI" id="CHEBI:16526"/>
        <dbReference type="ChEBI" id="CHEBI:17976"/>
        <dbReference type="ChEBI" id="CHEBI:30089"/>
        <dbReference type="EC" id="1.2.5.1"/>
    </reaction>
</comment>
<dbReference type="Pfam" id="PF02775">
    <property type="entry name" value="TPP_enzyme_C"/>
    <property type="match status" value="1"/>
</dbReference>
<name>A0A1G7QTS9_9BACT</name>
<evidence type="ECO:0000259" key="5">
    <source>
        <dbReference type="Pfam" id="PF00205"/>
    </source>
</evidence>
<keyword evidence="3" id="KW-0830">Ubiquinone</keyword>
<dbReference type="GO" id="GO:0052737">
    <property type="term" value="F:pyruvate dehydrogenase (quinone) activity"/>
    <property type="evidence" value="ECO:0007669"/>
    <property type="project" value="UniProtKB-UniRule"/>
</dbReference>
<dbReference type="OrthoDB" id="4494979at2"/>
<gene>
    <name evidence="3" type="primary">poxB</name>
    <name evidence="8" type="ORF">SAMN05444167_4000</name>
</gene>